<dbReference type="RefSeq" id="WP_307339134.1">
    <property type="nucleotide sequence ID" value="NZ_JAUSUQ010000007.1"/>
</dbReference>
<dbReference type="InterPro" id="IPR054224">
    <property type="entry name" value="DUF6944"/>
</dbReference>
<accession>A0ABU0CSA8</accession>
<dbReference type="Pfam" id="PF22116">
    <property type="entry name" value="DUF6944"/>
    <property type="match status" value="1"/>
</dbReference>
<name>A0ABU0CSA8_9BACI</name>
<dbReference type="EMBL" id="JAUSUQ010000007">
    <property type="protein sequence ID" value="MDQ0339313.1"/>
    <property type="molecule type" value="Genomic_DNA"/>
</dbReference>
<organism evidence="1 2">
    <name type="scientific">Caldalkalibacillus uzonensis</name>
    <dbReference type="NCBI Taxonomy" id="353224"/>
    <lineage>
        <taxon>Bacteria</taxon>
        <taxon>Bacillati</taxon>
        <taxon>Bacillota</taxon>
        <taxon>Bacilli</taxon>
        <taxon>Bacillales</taxon>
        <taxon>Bacillaceae</taxon>
        <taxon>Caldalkalibacillus</taxon>
    </lineage>
</organism>
<dbReference type="Proteomes" id="UP001232445">
    <property type="component" value="Unassembled WGS sequence"/>
</dbReference>
<reference evidence="1 2" key="1">
    <citation type="submission" date="2023-07" db="EMBL/GenBank/DDBJ databases">
        <title>Genomic Encyclopedia of Type Strains, Phase IV (KMG-IV): sequencing the most valuable type-strain genomes for metagenomic binning, comparative biology and taxonomic classification.</title>
        <authorList>
            <person name="Goeker M."/>
        </authorList>
    </citation>
    <scope>NUCLEOTIDE SEQUENCE [LARGE SCALE GENOMIC DNA]</scope>
    <source>
        <strain evidence="1 2">DSM 17740</strain>
    </source>
</reference>
<keyword evidence="2" id="KW-1185">Reference proteome</keyword>
<sequence length="148" mass="15167">MINHNLIETGSWVDAIGQITSAVGATQQITNSEDFYQGLIVIGDGLQSVGNALQGLGETDPLGAKGDWIQVVGAGTASVGAALQLDRDNAEGMRLGILGNSLQALGAALSSVAEEDHILVIASKLQSVGAVLNAIGTVKQLYGLKKKD</sequence>
<gene>
    <name evidence="1" type="ORF">J2S00_002100</name>
</gene>
<evidence type="ECO:0000313" key="2">
    <source>
        <dbReference type="Proteomes" id="UP001232445"/>
    </source>
</evidence>
<proteinExistence type="predicted"/>
<evidence type="ECO:0000313" key="1">
    <source>
        <dbReference type="EMBL" id="MDQ0339313.1"/>
    </source>
</evidence>
<protein>
    <submittedName>
        <fullName evidence="1">Uncharacterized protein</fullName>
    </submittedName>
</protein>
<comment type="caution">
    <text evidence="1">The sequence shown here is derived from an EMBL/GenBank/DDBJ whole genome shotgun (WGS) entry which is preliminary data.</text>
</comment>